<comment type="caution">
    <text evidence="1">The sequence shown here is derived from an EMBL/GenBank/DDBJ whole genome shotgun (WGS) entry which is preliminary data.</text>
</comment>
<organism evidence="1 2">
    <name type="scientific">Nelumbo nucifera</name>
    <name type="common">Sacred lotus</name>
    <dbReference type="NCBI Taxonomy" id="4432"/>
    <lineage>
        <taxon>Eukaryota</taxon>
        <taxon>Viridiplantae</taxon>
        <taxon>Streptophyta</taxon>
        <taxon>Embryophyta</taxon>
        <taxon>Tracheophyta</taxon>
        <taxon>Spermatophyta</taxon>
        <taxon>Magnoliopsida</taxon>
        <taxon>Proteales</taxon>
        <taxon>Nelumbonaceae</taxon>
        <taxon>Nelumbo</taxon>
    </lineage>
</organism>
<protein>
    <submittedName>
        <fullName evidence="1">Uncharacterized protein</fullName>
    </submittedName>
</protein>
<keyword evidence="2" id="KW-1185">Reference proteome</keyword>
<sequence>MLKFQDETEKEEIWGRTVSNLLPPGLAISLFPSQTKPK</sequence>
<dbReference type="AlphaFoldDB" id="A0A822Y8W1"/>
<dbReference type="Proteomes" id="UP000607653">
    <property type="component" value="Unassembled WGS sequence"/>
</dbReference>
<proteinExistence type="predicted"/>
<gene>
    <name evidence="1" type="ORF">HUJ06_030170</name>
</gene>
<reference evidence="1 2" key="1">
    <citation type="journal article" date="2020" name="Mol. Biol. Evol.">
        <title>Distinct Expression and Methylation Patterns for Genes with Different Fates following a Single Whole-Genome Duplication in Flowering Plants.</title>
        <authorList>
            <person name="Shi T."/>
            <person name="Rahmani R.S."/>
            <person name="Gugger P.F."/>
            <person name="Wang M."/>
            <person name="Li H."/>
            <person name="Zhang Y."/>
            <person name="Li Z."/>
            <person name="Wang Q."/>
            <person name="Van de Peer Y."/>
            <person name="Marchal K."/>
            <person name="Chen J."/>
        </authorList>
    </citation>
    <scope>NUCLEOTIDE SEQUENCE [LARGE SCALE GENOMIC DNA]</scope>
    <source>
        <tissue evidence="1">Leaf</tissue>
    </source>
</reference>
<dbReference type="EMBL" id="DUZY01000002">
    <property type="protein sequence ID" value="DAD28702.1"/>
    <property type="molecule type" value="Genomic_DNA"/>
</dbReference>
<accession>A0A822Y8W1</accession>
<name>A0A822Y8W1_NELNU</name>
<evidence type="ECO:0000313" key="1">
    <source>
        <dbReference type="EMBL" id="DAD28702.1"/>
    </source>
</evidence>
<evidence type="ECO:0000313" key="2">
    <source>
        <dbReference type="Proteomes" id="UP000607653"/>
    </source>
</evidence>